<dbReference type="GO" id="GO:0007021">
    <property type="term" value="P:tubulin complex assembly"/>
    <property type="evidence" value="ECO:0007669"/>
    <property type="project" value="TreeGrafter"/>
</dbReference>
<feature type="domain" description="C-CAP/cofactor C-like" evidence="6">
    <location>
        <begin position="121"/>
        <end position="267"/>
    </location>
</feature>
<proteinExistence type="inferred from homology"/>
<dbReference type="PANTHER" id="PTHR15139">
    <property type="entry name" value="TUBULIN FOLDING COFACTOR C"/>
    <property type="match status" value="1"/>
</dbReference>
<dbReference type="GO" id="GO:0007023">
    <property type="term" value="P:post-chaperonin tubulin folding pathway"/>
    <property type="evidence" value="ECO:0007669"/>
    <property type="project" value="InterPro"/>
</dbReference>
<dbReference type="InterPro" id="IPR017901">
    <property type="entry name" value="C-CAP_CF_C-like"/>
</dbReference>
<dbReference type="AlphaFoldDB" id="A0A8H7UVM0"/>
<evidence type="ECO:0000313" key="8">
    <source>
        <dbReference type="Proteomes" id="UP000650833"/>
    </source>
</evidence>
<gene>
    <name evidence="7" type="ORF">INT46_001166</name>
</gene>
<sequence length="313" mass="35496">MADKTATEASNDFCFADLYNLAIEDQLTLSKTLPKTELLKHFNNVLQKINNLEKSLTKATEFIPSYDERQFSLQIKELSEILEQTKTELTPKAKFSFKSRKKKPEVTEVASALVVAQTPIPAADVDILSEATVLFKDKEGSVLTISDAKNTGKNDKSIDILISNLKDCVVILEEDGIQISAVHIKNVERCVIYCGKIEGSVLMYGLRNSVLFAGCHQFRMHEAHNVDMMLHVTSRPIIEDSDNIQVCEWNINPASTNYFDQIEDFNWLKKQASPNWNIIDQEKKHLLQDSIKTFQENNEKNVILFNGMKLLPV</sequence>
<keyword evidence="4" id="KW-0007">Acetylation</keyword>
<accession>A0A8H7UVM0</accession>
<comment type="subcellular location">
    <subcellularLocation>
        <location evidence="1">Cytoplasm</location>
    </subcellularLocation>
</comment>
<dbReference type="Pfam" id="PF16752">
    <property type="entry name" value="TBCC_N"/>
    <property type="match status" value="1"/>
</dbReference>
<keyword evidence="8" id="KW-1185">Reference proteome</keyword>
<keyword evidence="3" id="KW-0963">Cytoplasm</keyword>
<dbReference type="Pfam" id="PF07986">
    <property type="entry name" value="TBCC"/>
    <property type="match status" value="1"/>
</dbReference>
<comment type="subunit">
    <text evidence="5">Supercomplex made of cofactors A to E. Cofactors A and D function by capturing and stabilizing tubulin in a quasi-native conformation. Cofactor E binds to the cofactor D-tubulin complex; interaction with cofactor C then causes the release of tubulin polypeptides that are committed to the native state.</text>
</comment>
<protein>
    <recommendedName>
        <fullName evidence="6">C-CAP/cofactor C-like domain-containing protein</fullName>
    </recommendedName>
</protein>
<dbReference type="InterPro" id="IPR027684">
    <property type="entry name" value="TBCC"/>
</dbReference>
<evidence type="ECO:0000256" key="2">
    <source>
        <dbReference type="ARBA" id="ARBA00008848"/>
    </source>
</evidence>
<dbReference type="InterPro" id="IPR016098">
    <property type="entry name" value="CAP/MinC_C"/>
</dbReference>
<dbReference type="OrthoDB" id="194775at2759"/>
<dbReference type="InterPro" id="IPR038397">
    <property type="entry name" value="TBCC_N_sf"/>
</dbReference>
<evidence type="ECO:0000256" key="4">
    <source>
        <dbReference type="ARBA" id="ARBA00022990"/>
    </source>
</evidence>
<comment type="caution">
    <text evidence="7">The sequence shown here is derived from an EMBL/GenBank/DDBJ whole genome shotgun (WGS) entry which is preliminary data.</text>
</comment>
<reference evidence="7" key="1">
    <citation type="submission" date="2020-12" db="EMBL/GenBank/DDBJ databases">
        <title>Metabolic potential, ecology and presence of endohyphal bacteria is reflected in genomic diversity of Mucoromycotina.</title>
        <authorList>
            <person name="Muszewska A."/>
            <person name="Okrasinska A."/>
            <person name="Steczkiewicz K."/>
            <person name="Drgas O."/>
            <person name="Orlowska M."/>
            <person name="Perlinska-Lenart U."/>
            <person name="Aleksandrzak-Piekarczyk T."/>
            <person name="Szatraj K."/>
            <person name="Zielenkiewicz U."/>
            <person name="Pilsyk S."/>
            <person name="Malc E."/>
            <person name="Mieczkowski P."/>
            <person name="Kruszewska J.S."/>
            <person name="Biernat P."/>
            <person name="Pawlowska J."/>
        </authorList>
    </citation>
    <scope>NUCLEOTIDE SEQUENCE</scope>
    <source>
        <strain evidence="7">CBS 226.32</strain>
    </source>
</reference>
<name>A0A8H7UVM0_9FUNG</name>
<dbReference type="InterPro" id="IPR012945">
    <property type="entry name" value="Tubulin-bd_cofactor_C_dom"/>
</dbReference>
<dbReference type="PROSITE" id="PS51329">
    <property type="entry name" value="C_CAP_COFACTOR_C"/>
    <property type="match status" value="1"/>
</dbReference>
<dbReference type="EMBL" id="JAEPRC010000512">
    <property type="protein sequence ID" value="KAG2195712.1"/>
    <property type="molecule type" value="Genomic_DNA"/>
</dbReference>
<evidence type="ECO:0000256" key="1">
    <source>
        <dbReference type="ARBA" id="ARBA00004496"/>
    </source>
</evidence>
<evidence type="ECO:0000313" key="7">
    <source>
        <dbReference type="EMBL" id="KAG2195712.1"/>
    </source>
</evidence>
<evidence type="ECO:0000256" key="5">
    <source>
        <dbReference type="ARBA" id="ARBA00026055"/>
    </source>
</evidence>
<dbReference type="GO" id="GO:0015631">
    <property type="term" value="F:tubulin binding"/>
    <property type="evidence" value="ECO:0007669"/>
    <property type="project" value="InterPro"/>
</dbReference>
<dbReference type="GO" id="GO:0005737">
    <property type="term" value="C:cytoplasm"/>
    <property type="evidence" value="ECO:0007669"/>
    <property type="project" value="UniProtKB-SubCell"/>
</dbReference>
<evidence type="ECO:0000256" key="3">
    <source>
        <dbReference type="ARBA" id="ARBA00022490"/>
    </source>
</evidence>
<dbReference type="Gene3D" id="2.160.20.70">
    <property type="match status" value="1"/>
</dbReference>
<dbReference type="Proteomes" id="UP000650833">
    <property type="component" value="Unassembled WGS sequence"/>
</dbReference>
<evidence type="ECO:0000259" key="6">
    <source>
        <dbReference type="PROSITE" id="PS51329"/>
    </source>
</evidence>
<dbReference type="Gene3D" id="1.20.58.1250">
    <property type="entry name" value="Tubulin Binding Cofactor C, N-terminal domain"/>
    <property type="match status" value="1"/>
</dbReference>
<dbReference type="InterPro" id="IPR031925">
    <property type="entry name" value="TBCC_N"/>
</dbReference>
<organism evidence="7 8">
    <name type="scientific">Mucor plumbeus</name>
    <dbReference type="NCBI Taxonomy" id="97098"/>
    <lineage>
        <taxon>Eukaryota</taxon>
        <taxon>Fungi</taxon>
        <taxon>Fungi incertae sedis</taxon>
        <taxon>Mucoromycota</taxon>
        <taxon>Mucoromycotina</taxon>
        <taxon>Mucoromycetes</taxon>
        <taxon>Mucorales</taxon>
        <taxon>Mucorineae</taxon>
        <taxon>Mucoraceae</taxon>
        <taxon>Mucor</taxon>
    </lineage>
</organism>
<comment type="similarity">
    <text evidence="2">Belongs to the TBCC family.</text>
</comment>
<dbReference type="PANTHER" id="PTHR15139:SF0">
    <property type="entry name" value="TUBULIN-SPECIFIC CHAPERONE C"/>
    <property type="match status" value="1"/>
</dbReference>